<evidence type="ECO:0000259" key="2">
    <source>
        <dbReference type="Pfam" id="PF13649"/>
    </source>
</evidence>
<sequence length="243" mass="25897">MLSDADNAALYDVLNPWDPARSPCDAFYSGLVLAADTVLDVGCGTGGMLRQARAAGHRGRLVGLDPDLAALDRARRSADVEWVAGVAAEAAWDGEFELATMTGHAFQSLIGDDELRASLAAIRTALGYGGRFAFETRHPQARAWEDWNPSNASEITDPAGRRLRVSHHVESVVGDVVTLTETTGDPDGTVLRVDRASLRFLDVPALAGFLAGAGFAVEAQYGDWHRGPVTGASQEIVTLARRI</sequence>
<dbReference type="InterPro" id="IPR041698">
    <property type="entry name" value="Methyltransf_25"/>
</dbReference>
<organism evidence="3 4">
    <name type="scientific">Kitasatospora kazusensis</name>
    <dbReference type="NCBI Taxonomy" id="407974"/>
    <lineage>
        <taxon>Bacteria</taxon>
        <taxon>Bacillati</taxon>
        <taxon>Actinomycetota</taxon>
        <taxon>Actinomycetes</taxon>
        <taxon>Kitasatosporales</taxon>
        <taxon>Streptomycetaceae</taxon>
        <taxon>Kitasatospora</taxon>
    </lineage>
</organism>
<dbReference type="GO" id="GO:0032259">
    <property type="term" value="P:methylation"/>
    <property type="evidence" value="ECO:0007669"/>
    <property type="project" value="UniProtKB-KW"/>
</dbReference>
<dbReference type="EMBL" id="BAAANT010000025">
    <property type="protein sequence ID" value="GAA2149148.1"/>
    <property type="molecule type" value="Genomic_DNA"/>
</dbReference>
<dbReference type="InterPro" id="IPR029063">
    <property type="entry name" value="SAM-dependent_MTases_sf"/>
</dbReference>
<accession>A0ABP5LQ78</accession>
<dbReference type="GO" id="GO:0008168">
    <property type="term" value="F:methyltransferase activity"/>
    <property type="evidence" value="ECO:0007669"/>
    <property type="project" value="UniProtKB-KW"/>
</dbReference>
<proteinExistence type="predicted"/>
<dbReference type="CDD" id="cd02440">
    <property type="entry name" value="AdoMet_MTases"/>
    <property type="match status" value="1"/>
</dbReference>
<protein>
    <submittedName>
        <fullName evidence="3">Class I SAM-dependent methyltransferase</fullName>
    </submittedName>
</protein>
<name>A0ABP5LQ78_9ACTN</name>
<gene>
    <name evidence="3" type="ORF">GCM10009760_42030</name>
</gene>
<dbReference type="Pfam" id="PF13649">
    <property type="entry name" value="Methyltransf_25"/>
    <property type="match status" value="1"/>
</dbReference>
<feature type="domain" description="Methyltransferase" evidence="2">
    <location>
        <begin position="38"/>
        <end position="130"/>
    </location>
</feature>
<dbReference type="RefSeq" id="WP_344467331.1">
    <property type="nucleotide sequence ID" value="NZ_BAAANT010000025.1"/>
</dbReference>
<keyword evidence="3" id="KW-0489">Methyltransferase</keyword>
<keyword evidence="4" id="KW-1185">Reference proteome</keyword>
<dbReference type="Proteomes" id="UP001422759">
    <property type="component" value="Unassembled WGS sequence"/>
</dbReference>
<evidence type="ECO:0000313" key="3">
    <source>
        <dbReference type="EMBL" id="GAA2149148.1"/>
    </source>
</evidence>
<keyword evidence="1" id="KW-0808">Transferase</keyword>
<dbReference type="SUPFAM" id="SSF53335">
    <property type="entry name" value="S-adenosyl-L-methionine-dependent methyltransferases"/>
    <property type="match status" value="1"/>
</dbReference>
<evidence type="ECO:0000313" key="4">
    <source>
        <dbReference type="Proteomes" id="UP001422759"/>
    </source>
</evidence>
<dbReference type="PANTHER" id="PTHR43861">
    <property type="entry name" value="TRANS-ACONITATE 2-METHYLTRANSFERASE-RELATED"/>
    <property type="match status" value="1"/>
</dbReference>
<comment type="caution">
    <text evidence="3">The sequence shown here is derived from an EMBL/GenBank/DDBJ whole genome shotgun (WGS) entry which is preliminary data.</text>
</comment>
<reference evidence="4" key="1">
    <citation type="journal article" date="2019" name="Int. J. Syst. Evol. Microbiol.">
        <title>The Global Catalogue of Microorganisms (GCM) 10K type strain sequencing project: providing services to taxonomists for standard genome sequencing and annotation.</title>
        <authorList>
            <consortium name="The Broad Institute Genomics Platform"/>
            <consortium name="The Broad Institute Genome Sequencing Center for Infectious Disease"/>
            <person name="Wu L."/>
            <person name="Ma J."/>
        </authorList>
    </citation>
    <scope>NUCLEOTIDE SEQUENCE [LARGE SCALE GENOMIC DNA]</scope>
    <source>
        <strain evidence="4">JCM 14560</strain>
    </source>
</reference>
<dbReference type="Gene3D" id="3.40.50.150">
    <property type="entry name" value="Vaccinia Virus protein VP39"/>
    <property type="match status" value="1"/>
</dbReference>
<evidence type="ECO:0000256" key="1">
    <source>
        <dbReference type="ARBA" id="ARBA00022679"/>
    </source>
</evidence>